<name>A0A7X3FHY9_9BACL</name>
<evidence type="ECO:0000313" key="3">
    <source>
        <dbReference type="EMBL" id="MVO99980.1"/>
    </source>
</evidence>
<dbReference type="AlphaFoldDB" id="A0A7X3FHY9"/>
<dbReference type="InterPro" id="IPR003010">
    <property type="entry name" value="C-N_Hydrolase"/>
</dbReference>
<keyword evidence="4" id="KW-1185">Reference proteome</keyword>
<dbReference type="CDD" id="cd07583">
    <property type="entry name" value="nitrilase_5"/>
    <property type="match status" value="1"/>
</dbReference>
<gene>
    <name evidence="3" type="ORF">EDM21_10715</name>
</gene>
<comment type="caution">
    <text evidence="3">The sequence shown here is derived from an EMBL/GenBank/DDBJ whole genome shotgun (WGS) entry which is preliminary data.</text>
</comment>
<sequence length="289" mass="32596">MLLYHKGKLSPEPERVSLVETIHTNEQKIRLALLQMDIAIGEPATNARKVEEMLSRAIQAEKKPDIIVLPEMWNTGYALDRIHELADPDGKQTAELLSEFARKHGVQIVGGSIAERIGDKVKNTIYGFDRNGVNHLSYSKIHLFRLMDEHLALTPGESRGMFDIDGIPAGAIICYDIRFPELTRRLALEGAQMLFVPAEWPHPRLHHWRTLLMARAIENQMIVVACNRVGESKGTSFFGHSMVIDPWGNVLAEGGEEEEIVYAEVDLGEVAQVRRTIPVFEDRRPGLYD</sequence>
<comment type="similarity">
    <text evidence="1">Belongs to the carbon-nitrogen hydrolase superfamily. NIT1/NIT2 family.</text>
</comment>
<feature type="domain" description="CN hydrolase" evidence="2">
    <location>
        <begin position="29"/>
        <end position="267"/>
    </location>
</feature>
<organism evidence="3 4">
    <name type="scientific">Paenibacillus lutrae</name>
    <dbReference type="NCBI Taxonomy" id="2078573"/>
    <lineage>
        <taxon>Bacteria</taxon>
        <taxon>Bacillati</taxon>
        <taxon>Bacillota</taxon>
        <taxon>Bacilli</taxon>
        <taxon>Bacillales</taxon>
        <taxon>Paenibacillaceae</taxon>
        <taxon>Paenibacillus</taxon>
    </lineage>
</organism>
<dbReference type="Proteomes" id="UP000490800">
    <property type="component" value="Unassembled WGS sequence"/>
</dbReference>
<evidence type="ECO:0000256" key="1">
    <source>
        <dbReference type="ARBA" id="ARBA00010613"/>
    </source>
</evidence>
<dbReference type="SUPFAM" id="SSF56317">
    <property type="entry name" value="Carbon-nitrogen hydrolase"/>
    <property type="match status" value="1"/>
</dbReference>
<accession>A0A7X3FHY9</accession>
<evidence type="ECO:0000259" key="2">
    <source>
        <dbReference type="PROSITE" id="PS50263"/>
    </source>
</evidence>
<proteinExistence type="inferred from homology"/>
<keyword evidence="3" id="KW-0378">Hydrolase</keyword>
<evidence type="ECO:0000313" key="4">
    <source>
        <dbReference type="Proteomes" id="UP000490800"/>
    </source>
</evidence>
<dbReference type="GO" id="GO:0016787">
    <property type="term" value="F:hydrolase activity"/>
    <property type="evidence" value="ECO:0007669"/>
    <property type="project" value="UniProtKB-KW"/>
</dbReference>
<dbReference type="PROSITE" id="PS01227">
    <property type="entry name" value="UPF0012"/>
    <property type="match status" value="1"/>
</dbReference>
<dbReference type="PANTHER" id="PTHR23088">
    <property type="entry name" value="NITRILASE-RELATED"/>
    <property type="match status" value="1"/>
</dbReference>
<protein>
    <submittedName>
        <fullName evidence="3">Carbon-nitrogen family hydrolase</fullName>
    </submittedName>
</protein>
<dbReference type="PROSITE" id="PS50263">
    <property type="entry name" value="CN_HYDROLASE"/>
    <property type="match status" value="1"/>
</dbReference>
<reference evidence="3 4" key="1">
    <citation type="journal article" date="2019" name="Microorganisms">
        <title>Paenibacillus lutrae sp. nov., A Chitinolytic Species Isolated from A River Otter in Castril Natural Park, Granada, Spain.</title>
        <authorList>
            <person name="Rodriguez M."/>
            <person name="Reina J.C."/>
            <person name="Bejar V."/>
            <person name="Llamas I."/>
        </authorList>
    </citation>
    <scope>NUCLEOTIDE SEQUENCE [LARGE SCALE GENOMIC DNA]</scope>
    <source>
        <strain evidence="3 4">N10</strain>
    </source>
</reference>
<dbReference type="InterPro" id="IPR001110">
    <property type="entry name" value="UPF0012_CS"/>
</dbReference>
<dbReference type="PANTHER" id="PTHR23088:SF27">
    <property type="entry name" value="DEAMINATED GLUTATHIONE AMIDASE"/>
    <property type="match status" value="1"/>
</dbReference>
<dbReference type="Pfam" id="PF00795">
    <property type="entry name" value="CN_hydrolase"/>
    <property type="match status" value="1"/>
</dbReference>
<dbReference type="Gene3D" id="3.60.110.10">
    <property type="entry name" value="Carbon-nitrogen hydrolase"/>
    <property type="match status" value="1"/>
</dbReference>
<dbReference type="InterPro" id="IPR036526">
    <property type="entry name" value="C-N_Hydrolase_sf"/>
</dbReference>
<dbReference type="EMBL" id="RHLK01000005">
    <property type="protein sequence ID" value="MVO99980.1"/>
    <property type="molecule type" value="Genomic_DNA"/>
</dbReference>
<dbReference type="OrthoDB" id="9811121at2"/>